<dbReference type="GO" id="GO:0003824">
    <property type="term" value="F:catalytic activity"/>
    <property type="evidence" value="ECO:0007669"/>
    <property type="project" value="InterPro"/>
</dbReference>
<dbReference type="RefSeq" id="WP_123200104.1">
    <property type="nucleotide sequence ID" value="NZ_RJMB01000003.1"/>
</dbReference>
<reference evidence="3 4" key="1">
    <citation type="submission" date="2018-11" db="EMBL/GenBank/DDBJ databases">
        <title>The genome draft of YIM 96095.</title>
        <authorList>
            <person name="Tang S.-K."/>
            <person name="Chunyu W.-X."/>
            <person name="Feng Y.-Z."/>
        </authorList>
    </citation>
    <scope>NUCLEOTIDE SEQUENCE [LARGE SCALE GENOMIC DNA]</scope>
    <source>
        <strain evidence="3 4">YIM 96095</strain>
    </source>
</reference>
<dbReference type="Gene3D" id="3.90.226.10">
    <property type="entry name" value="2-enoyl-CoA Hydratase, Chain A, domain 1"/>
    <property type="match status" value="1"/>
</dbReference>
<dbReference type="SUPFAM" id="SSF52096">
    <property type="entry name" value="ClpP/crotonase"/>
    <property type="match status" value="1"/>
</dbReference>
<sequence length="262" mass="28103">MEDSTVLLSRDGAVSTITLNRPRHKNAIDDNTWESLGAALREVGRDQRTRAVVVTGAGGAFCAGADIGSDGGETSHPLPRMRRINEIALTLHELEKPTIAKVDGVAVGAGWNIALGCDLVAASSDARFSQIFTHRALSVDFGGSWLLPRLVGLQQAKRLALLADFVDADEAYQLGLVTWVKPGDELHGFVADTAARLAASPPMALAQTKRLLEEGTNATLREALENEARAQSINFATTDVAVALRAFRDKTVGEYTGRWSVR</sequence>
<accession>A0A3N0EFX1</accession>
<dbReference type="CDD" id="cd06558">
    <property type="entry name" value="crotonase-like"/>
    <property type="match status" value="1"/>
</dbReference>
<dbReference type="Gene3D" id="1.10.12.10">
    <property type="entry name" value="Lyase 2-enoyl-coa Hydratase, Chain A, domain 2"/>
    <property type="match status" value="1"/>
</dbReference>
<dbReference type="InterPro" id="IPR001753">
    <property type="entry name" value="Enoyl-CoA_hydra/iso"/>
</dbReference>
<dbReference type="OrthoDB" id="370015at2"/>
<dbReference type="PANTHER" id="PTHR43802:SF1">
    <property type="entry name" value="IP11341P-RELATED"/>
    <property type="match status" value="1"/>
</dbReference>
<name>A0A3N0EFX1_9ACTN</name>
<organism evidence="3 4">
    <name type="scientific">Halostreptopolyspora alba</name>
    <dbReference type="NCBI Taxonomy" id="2487137"/>
    <lineage>
        <taxon>Bacteria</taxon>
        <taxon>Bacillati</taxon>
        <taxon>Actinomycetota</taxon>
        <taxon>Actinomycetes</taxon>
        <taxon>Streptosporangiales</taxon>
        <taxon>Nocardiopsidaceae</taxon>
        <taxon>Halostreptopolyspora</taxon>
    </lineage>
</organism>
<evidence type="ECO:0000313" key="3">
    <source>
        <dbReference type="EMBL" id="RNL86579.1"/>
    </source>
</evidence>
<dbReference type="Proteomes" id="UP000269198">
    <property type="component" value="Unassembled WGS sequence"/>
</dbReference>
<dbReference type="AlphaFoldDB" id="A0A3N0EFX1"/>
<proteinExistence type="inferred from homology"/>
<comment type="similarity">
    <text evidence="1 2">Belongs to the enoyl-CoA hydratase/isomerase family.</text>
</comment>
<gene>
    <name evidence="3" type="ORF">EFW17_05130</name>
</gene>
<dbReference type="PROSITE" id="PS00166">
    <property type="entry name" value="ENOYL_COA_HYDRATASE"/>
    <property type="match status" value="1"/>
</dbReference>
<dbReference type="InterPro" id="IPR018376">
    <property type="entry name" value="Enoyl-CoA_hyd/isom_CS"/>
</dbReference>
<comment type="caution">
    <text evidence="3">The sequence shown here is derived from an EMBL/GenBank/DDBJ whole genome shotgun (WGS) entry which is preliminary data.</text>
</comment>
<evidence type="ECO:0000313" key="4">
    <source>
        <dbReference type="Proteomes" id="UP000269198"/>
    </source>
</evidence>
<evidence type="ECO:0000256" key="2">
    <source>
        <dbReference type="RuleBase" id="RU003707"/>
    </source>
</evidence>
<protein>
    <submittedName>
        <fullName evidence="3">Enoyl-CoA hydratase</fullName>
    </submittedName>
</protein>
<dbReference type="EMBL" id="RJMB01000003">
    <property type="protein sequence ID" value="RNL86579.1"/>
    <property type="molecule type" value="Genomic_DNA"/>
</dbReference>
<dbReference type="InterPro" id="IPR029045">
    <property type="entry name" value="ClpP/crotonase-like_dom_sf"/>
</dbReference>
<evidence type="ECO:0000256" key="1">
    <source>
        <dbReference type="ARBA" id="ARBA00005254"/>
    </source>
</evidence>
<keyword evidence="4" id="KW-1185">Reference proteome</keyword>
<dbReference type="PANTHER" id="PTHR43802">
    <property type="entry name" value="ENOYL-COA HYDRATASE"/>
    <property type="match status" value="1"/>
</dbReference>
<dbReference type="Pfam" id="PF00378">
    <property type="entry name" value="ECH_1"/>
    <property type="match status" value="1"/>
</dbReference>
<dbReference type="InterPro" id="IPR014748">
    <property type="entry name" value="Enoyl-CoA_hydra_C"/>
</dbReference>